<dbReference type="GO" id="GO:0016020">
    <property type="term" value="C:membrane"/>
    <property type="evidence" value="ECO:0007669"/>
    <property type="project" value="UniProtKB-SubCell"/>
</dbReference>
<dbReference type="Proteomes" id="UP001054857">
    <property type="component" value="Unassembled WGS sequence"/>
</dbReference>
<feature type="transmembrane region" description="Helical" evidence="7">
    <location>
        <begin position="606"/>
        <end position="631"/>
    </location>
</feature>
<evidence type="ECO:0000256" key="2">
    <source>
        <dbReference type="ARBA" id="ARBA00022448"/>
    </source>
</evidence>
<dbReference type="GO" id="GO:0022857">
    <property type="term" value="F:transmembrane transporter activity"/>
    <property type="evidence" value="ECO:0007669"/>
    <property type="project" value="InterPro"/>
</dbReference>
<feature type="compositionally biased region" description="Polar residues" evidence="6">
    <location>
        <begin position="50"/>
        <end position="62"/>
    </location>
</feature>
<feature type="region of interest" description="Disordered" evidence="6">
    <location>
        <begin position="362"/>
        <end position="387"/>
    </location>
</feature>
<accession>A0AAD3DZM8</accession>
<feature type="transmembrane region" description="Helical" evidence="7">
    <location>
        <begin position="159"/>
        <end position="182"/>
    </location>
</feature>
<organism evidence="8 9">
    <name type="scientific">Astrephomene gubernaculifera</name>
    <dbReference type="NCBI Taxonomy" id="47775"/>
    <lineage>
        <taxon>Eukaryota</taxon>
        <taxon>Viridiplantae</taxon>
        <taxon>Chlorophyta</taxon>
        <taxon>core chlorophytes</taxon>
        <taxon>Chlorophyceae</taxon>
        <taxon>CS clade</taxon>
        <taxon>Chlamydomonadales</taxon>
        <taxon>Astrephomenaceae</taxon>
        <taxon>Astrephomene</taxon>
    </lineage>
</organism>
<feature type="region of interest" description="Disordered" evidence="6">
    <location>
        <begin position="1"/>
        <end position="67"/>
    </location>
</feature>
<dbReference type="AlphaFoldDB" id="A0AAD3DZM8"/>
<proteinExistence type="predicted"/>
<dbReference type="EMBL" id="BMAR01000041">
    <property type="protein sequence ID" value="GFR50773.1"/>
    <property type="molecule type" value="Genomic_DNA"/>
</dbReference>
<feature type="transmembrane region" description="Helical" evidence="7">
    <location>
        <begin position="316"/>
        <end position="339"/>
    </location>
</feature>
<evidence type="ECO:0000313" key="9">
    <source>
        <dbReference type="Proteomes" id="UP001054857"/>
    </source>
</evidence>
<comment type="subcellular location">
    <subcellularLocation>
        <location evidence="1">Membrane</location>
        <topology evidence="1">Multi-pass membrane protein</topology>
    </subcellularLocation>
</comment>
<keyword evidence="9" id="KW-1185">Reference proteome</keyword>
<feature type="compositionally biased region" description="Polar residues" evidence="6">
    <location>
        <begin position="1"/>
        <end position="12"/>
    </location>
</feature>
<keyword evidence="5 7" id="KW-0472">Membrane</keyword>
<evidence type="ECO:0000256" key="6">
    <source>
        <dbReference type="SAM" id="MobiDB-lite"/>
    </source>
</evidence>
<comment type="caution">
    <text evidence="8">The sequence shown here is derived from an EMBL/GenBank/DDBJ whole genome shotgun (WGS) entry which is preliminary data.</text>
</comment>
<feature type="transmembrane region" description="Helical" evidence="7">
    <location>
        <begin position="249"/>
        <end position="270"/>
    </location>
</feature>
<feature type="transmembrane region" description="Helical" evidence="7">
    <location>
        <begin position="549"/>
        <end position="569"/>
    </location>
</feature>
<dbReference type="Pfam" id="PF07690">
    <property type="entry name" value="MFS_1"/>
    <property type="match status" value="1"/>
</dbReference>
<feature type="compositionally biased region" description="Gly residues" evidence="6">
    <location>
        <begin position="124"/>
        <end position="137"/>
    </location>
</feature>
<keyword evidence="3 7" id="KW-0812">Transmembrane</keyword>
<dbReference type="FunFam" id="1.20.1250.20:FF:001093">
    <property type="entry name" value="Predicted protein"/>
    <property type="match status" value="1"/>
</dbReference>
<keyword evidence="4 7" id="KW-1133">Transmembrane helix</keyword>
<dbReference type="Gene3D" id="1.20.1250.20">
    <property type="entry name" value="MFS general substrate transporter like domains"/>
    <property type="match status" value="1"/>
</dbReference>
<dbReference type="InterPro" id="IPR011701">
    <property type="entry name" value="MFS"/>
</dbReference>
<evidence type="ECO:0000256" key="3">
    <source>
        <dbReference type="ARBA" id="ARBA00022692"/>
    </source>
</evidence>
<feature type="transmembrane region" description="Helical" evidence="7">
    <location>
        <begin position="221"/>
        <end position="243"/>
    </location>
</feature>
<dbReference type="InterPro" id="IPR036259">
    <property type="entry name" value="MFS_trans_sf"/>
</dbReference>
<evidence type="ECO:0000256" key="7">
    <source>
        <dbReference type="SAM" id="Phobius"/>
    </source>
</evidence>
<evidence type="ECO:0000256" key="1">
    <source>
        <dbReference type="ARBA" id="ARBA00004141"/>
    </source>
</evidence>
<reference evidence="8 9" key="1">
    <citation type="journal article" date="2021" name="Sci. Rep.">
        <title>Genome sequencing of the multicellular alga Astrephomene provides insights into convergent evolution of germ-soma differentiation.</title>
        <authorList>
            <person name="Yamashita S."/>
            <person name="Yamamoto K."/>
            <person name="Matsuzaki R."/>
            <person name="Suzuki S."/>
            <person name="Yamaguchi H."/>
            <person name="Hirooka S."/>
            <person name="Minakuchi Y."/>
            <person name="Miyagishima S."/>
            <person name="Kawachi M."/>
            <person name="Toyoda A."/>
            <person name="Nozaki H."/>
        </authorList>
    </citation>
    <scope>NUCLEOTIDE SEQUENCE [LARGE SCALE GENOMIC DNA]</scope>
    <source>
        <strain evidence="8 9">NIES-4017</strain>
    </source>
</reference>
<feature type="non-terminal residue" evidence="8">
    <location>
        <position position="1"/>
    </location>
</feature>
<protein>
    <recommendedName>
        <fullName evidence="10">Major facilitator superfamily (MFS) profile domain-containing protein</fullName>
    </recommendedName>
</protein>
<dbReference type="SUPFAM" id="SSF103473">
    <property type="entry name" value="MFS general substrate transporter"/>
    <property type="match status" value="1"/>
</dbReference>
<feature type="transmembrane region" description="Helical" evidence="7">
    <location>
        <begin position="638"/>
        <end position="657"/>
    </location>
</feature>
<evidence type="ECO:0000256" key="5">
    <source>
        <dbReference type="ARBA" id="ARBA00023136"/>
    </source>
</evidence>
<feature type="compositionally biased region" description="Low complexity" evidence="6">
    <location>
        <begin position="368"/>
        <end position="379"/>
    </location>
</feature>
<feature type="compositionally biased region" description="Low complexity" evidence="6">
    <location>
        <begin position="20"/>
        <end position="38"/>
    </location>
</feature>
<dbReference type="PANTHER" id="PTHR43791:SF36">
    <property type="entry name" value="TRANSPORTER, PUTATIVE (AFU_ORTHOLOGUE AFUA_6G08340)-RELATED"/>
    <property type="match status" value="1"/>
</dbReference>
<evidence type="ECO:0008006" key="10">
    <source>
        <dbReference type="Google" id="ProtNLM"/>
    </source>
</evidence>
<keyword evidence="2" id="KW-0813">Transport</keyword>
<feature type="transmembrane region" description="Helical" evidence="7">
    <location>
        <begin position="690"/>
        <end position="715"/>
    </location>
</feature>
<feature type="transmembrane region" description="Helical" evidence="7">
    <location>
        <begin position="188"/>
        <end position="209"/>
    </location>
</feature>
<feature type="region of interest" description="Disordered" evidence="6">
    <location>
        <begin position="91"/>
        <end position="142"/>
    </location>
</feature>
<gene>
    <name evidence="8" type="ORF">Agub_g13038</name>
</gene>
<sequence length="719" mass="72229">MDYQRLNASDLSHPSGAGGTAARRALAAAPTTTSAAAPHSRRAASKRGSETNAESDSGNNGSRSHHIALDGLPSKAAAAATTTAAGVETAAAAGDKGSTGELQPLLGAAPMSYDTDSDDSDAESGGGGAGGGSGRAGVDGSNNQAVDTKQLFRKVSVRLLPLFFLMVVMCYVDRTALAFAAIQLNADLGFAPAVYGVGSGLFFLGYSFFQIPSNLLLRRFGGPAWLAFIIAAWGLAASCFAGMRTAAHFYGLRLLLGATEAGAFPGMWYVLTNFFPGDKITFPFAVVEAGISVSHVVAAPLAAACLQLDGAGGLAGWRWLFLLEGLPTLGLAVAMYRLLPRSPDTADFLTVAERKALVKRIQRHAERSSGGSTNGTANSVQADDSSACNAGGSSSKAVGGDATAAAGGGALKARRGVAAAGGCSASNSSSSGTSCVGSSKADGGVSGGGGGAAASSWSAVRLAVANKYVWYMGAVKFLRDIASFGLIFWAPTIVNALLHDMAHQSNATSLLHHAPANTTQTTQHPRNLHHDHRHLLAQVQSSEGHGTGAAAVLLTSLPFATAALVGMLLAHSSQRSGERFLHVAVPYILAGAALTLYAGAADRSPWLGFAALSVGVVGVYCGSGPTLALLAELAAGPGLVVALPLYNSLGTLGGFLGPSLVGWLVQRAQHAAAAAGGKSGGAAAIRGGGFGVSAVVLGSACCLAGCLMLVLGGLLGRLG</sequence>
<evidence type="ECO:0000256" key="4">
    <source>
        <dbReference type="ARBA" id="ARBA00022989"/>
    </source>
</evidence>
<feature type="transmembrane region" description="Helical" evidence="7">
    <location>
        <begin position="581"/>
        <end position="600"/>
    </location>
</feature>
<feature type="transmembrane region" description="Helical" evidence="7">
    <location>
        <begin position="477"/>
        <end position="498"/>
    </location>
</feature>
<feature type="transmembrane region" description="Helical" evidence="7">
    <location>
        <begin position="282"/>
        <end position="304"/>
    </location>
</feature>
<feature type="region of interest" description="Disordered" evidence="6">
    <location>
        <begin position="422"/>
        <end position="442"/>
    </location>
</feature>
<name>A0AAD3DZM8_9CHLO</name>
<dbReference type="PANTHER" id="PTHR43791">
    <property type="entry name" value="PERMEASE-RELATED"/>
    <property type="match status" value="1"/>
</dbReference>
<evidence type="ECO:0000313" key="8">
    <source>
        <dbReference type="EMBL" id="GFR50773.1"/>
    </source>
</evidence>